<gene>
    <name evidence="2" type="ORF">EWF95_05650</name>
</gene>
<dbReference type="Pfam" id="PF24362">
    <property type="entry name" value="DUF7518"/>
    <property type="match status" value="1"/>
</dbReference>
<keyword evidence="3" id="KW-1185">Reference proteome</keyword>
<dbReference type="RefSeq" id="WP_142443051.1">
    <property type="nucleotide sequence ID" value="NZ_SESI01000001.1"/>
</dbReference>
<dbReference type="OrthoDB" id="343134at2157"/>
<sequence>MSNRVDELEGQVAELRAAVNGLTEELVETKDRLRKLEAEAASEAEPPAERETKSDDHVVVVEQEQDDVDVATDSLGSDTASEAEPGEAAVEPEETTENDTNKSTDDIIVA</sequence>
<dbReference type="EMBL" id="SESI01000001">
    <property type="protein sequence ID" value="TQQ82404.1"/>
    <property type="molecule type" value="Genomic_DNA"/>
</dbReference>
<evidence type="ECO:0000313" key="3">
    <source>
        <dbReference type="Proteomes" id="UP000315385"/>
    </source>
</evidence>
<feature type="compositionally biased region" description="Low complexity" evidence="1">
    <location>
        <begin position="80"/>
        <end position="89"/>
    </location>
</feature>
<accession>A0A544QSH5</accession>
<dbReference type="InterPro" id="IPR055940">
    <property type="entry name" value="DUF7518"/>
</dbReference>
<protein>
    <submittedName>
        <fullName evidence="2">Chromosome segregation protein SMC</fullName>
    </submittedName>
</protein>
<name>A0A544QSH5_9EURY</name>
<dbReference type="Proteomes" id="UP000315385">
    <property type="component" value="Unassembled WGS sequence"/>
</dbReference>
<feature type="compositionally biased region" description="Basic and acidic residues" evidence="1">
    <location>
        <begin position="47"/>
        <end position="59"/>
    </location>
</feature>
<organism evidence="2 3">
    <name type="scientific">Halonotius roseus</name>
    <dbReference type="NCBI Taxonomy" id="2511997"/>
    <lineage>
        <taxon>Archaea</taxon>
        <taxon>Methanobacteriati</taxon>
        <taxon>Methanobacteriota</taxon>
        <taxon>Stenosarchaea group</taxon>
        <taxon>Halobacteria</taxon>
        <taxon>Halobacteriales</taxon>
        <taxon>Haloferacaceae</taxon>
        <taxon>Halonotius</taxon>
    </lineage>
</organism>
<reference evidence="2 3" key="1">
    <citation type="submission" date="2019-02" db="EMBL/GenBank/DDBJ databases">
        <title>Halonotius sp. a new haloqrchaeon isolated from saline water.</title>
        <authorList>
            <person name="Duran-Viseras A."/>
            <person name="Sanchez-Porro C."/>
            <person name="Ventosa A."/>
        </authorList>
    </citation>
    <scope>NUCLEOTIDE SEQUENCE [LARGE SCALE GENOMIC DNA]</scope>
    <source>
        <strain evidence="2 3">F9-27</strain>
    </source>
</reference>
<dbReference type="AlphaFoldDB" id="A0A544QSH5"/>
<evidence type="ECO:0000256" key="1">
    <source>
        <dbReference type="SAM" id="MobiDB-lite"/>
    </source>
</evidence>
<comment type="caution">
    <text evidence="2">The sequence shown here is derived from an EMBL/GenBank/DDBJ whole genome shotgun (WGS) entry which is preliminary data.</text>
</comment>
<evidence type="ECO:0000313" key="2">
    <source>
        <dbReference type="EMBL" id="TQQ82404.1"/>
    </source>
</evidence>
<feature type="region of interest" description="Disordered" evidence="1">
    <location>
        <begin position="37"/>
        <end position="110"/>
    </location>
</feature>
<feature type="compositionally biased region" description="Basic and acidic residues" evidence="1">
    <location>
        <begin position="99"/>
        <end position="110"/>
    </location>
</feature>
<proteinExistence type="predicted"/>